<dbReference type="InterPro" id="IPR041854">
    <property type="entry name" value="BFD-like_2Fe2S-bd_dom_sf"/>
</dbReference>
<dbReference type="InterPro" id="IPR052745">
    <property type="entry name" value="G3P_Oxidase/Oxidoreductase"/>
</dbReference>
<name>A0A645D1V7_9ZZZZ</name>
<dbReference type="Pfam" id="PF01266">
    <property type="entry name" value="DAO"/>
    <property type="match status" value="1"/>
</dbReference>
<sequence>MRVDQNRIHSVSTNRGTIYPKIVVNAAGVFSDEIAKMANDRFFSIHPRKGTNTILDHKASRRMMTIVSSFGTSSTKKKHTKGGGLVKTIDDNTLVGPDAVETYCKEDFTTNAQNVWDVFEKQRLTDPALFVRDAITYFSGIRAATYEEDFVIQKGRRTRNLVHAAGIQSPGITAAPAIALDVSKMAAELLSESREVHRNPSFNPIHKGIIRMNELSLEHRDAMIHKNPDYGEIICRCEQISRGEVKDALHRSIPCDTLDGVKRRVRPGMGRCQGGFCGPLVLQIIAEETKKPFEEIEKSAPGGEILFGSIKEVRPE</sequence>
<dbReference type="CDD" id="cd19946">
    <property type="entry name" value="GlpA-like_Fer2_BFD-like"/>
    <property type="match status" value="1"/>
</dbReference>
<organism evidence="3">
    <name type="scientific">bioreactor metagenome</name>
    <dbReference type="NCBI Taxonomy" id="1076179"/>
    <lineage>
        <taxon>unclassified sequences</taxon>
        <taxon>metagenomes</taxon>
        <taxon>ecological metagenomes</taxon>
    </lineage>
</organism>
<proteinExistence type="predicted"/>
<dbReference type="Gene3D" id="1.10.10.1100">
    <property type="entry name" value="BFD-like [2Fe-2S]-binding domain"/>
    <property type="match status" value="1"/>
</dbReference>
<dbReference type="SUPFAM" id="SSF51905">
    <property type="entry name" value="FAD/NAD(P)-binding domain"/>
    <property type="match status" value="1"/>
</dbReference>
<dbReference type="PANTHER" id="PTHR42720:SF1">
    <property type="entry name" value="GLYCEROL 3-PHOSPHATE OXIDASE"/>
    <property type="match status" value="1"/>
</dbReference>
<dbReference type="PANTHER" id="PTHR42720">
    <property type="entry name" value="GLYCEROL-3-PHOSPHATE DEHYDROGENASE"/>
    <property type="match status" value="1"/>
</dbReference>
<comment type="caution">
    <text evidence="3">The sequence shown here is derived from an EMBL/GenBank/DDBJ whole genome shotgun (WGS) entry which is preliminary data.</text>
</comment>
<dbReference type="Pfam" id="PF04324">
    <property type="entry name" value="Fer2_BFD"/>
    <property type="match status" value="1"/>
</dbReference>
<evidence type="ECO:0000313" key="3">
    <source>
        <dbReference type="EMBL" id="MPM83450.1"/>
    </source>
</evidence>
<evidence type="ECO:0000259" key="1">
    <source>
        <dbReference type="Pfam" id="PF01266"/>
    </source>
</evidence>
<dbReference type="AlphaFoldDB" id="A0A645D1V7"/>
<dbReference type="InterPro" id="IPR036188">
    <property type="entry name" value="FAD/NAD-bd_sf"/>
</dbReference>
<evidence type="ECO:0008006" key="4">
    <source>
        <dbReference type="Google" id="ProtNLM"/>
    </source>
</evidence>
<feature type="domain" description="FAD dependent oxidoreductase" evidence="1">
    <location>
        <begin position="5"/>
        <end position="182"/>
    </location>
</feature>
<evidence type="ECO:0000259" key="2">
    <source>
        <dbReference type="Pfam" id="PF04324"/>
    </source>
</evidence>
<accession>A0A645D1V7</accession>
<protein>
    <recommendedName>
        <fullName evidence="4">FAD/NAD(P)-binding oxidoreductase</fullName>
    </recommendedName>
</protein>
<dbReference type="EMBL" id="VSSQ01032244">
    <property type="protein sequence ID" value="MPM83450.1"/>
    <property type="molecule type" value="Genomic_DNA"/>
</dbReference>
<dbReference type="Gene3D" id="3.30.9.10">
    <property type="entry name" value="D-Amino Acid Oxidase, subunit A, domain 2"/>
    <property type="match status" value="1"/>
</dbReference>
<dbReference type="InterPro" id="IPR006076">
    <property type="entry name" value="FAD-dep_OxRdtase"/>
</dbReference>
<dbReference type="Gene3D" id="3.50.50.60">
    <property type="entry name" value="FAD/NAD(P)-binding domain"/>
    <property type="match status" value="1"/>
</dbReference>
<dbReference type="InterPro" id="IPR007419">
    <property type="entry name" value="BFD-like_2Fe2S-bd_dom"/>
</dbReference>
<reference evidence="3" key="1">
    <citation type="submission" date="2019-08" db="EMBL/GenBank/DDBJ databases">
        <authorList>
            <person name="Kucharzyk K."/>
            <person name="Murdoch R.W."/>
            <person name="Higgins S."/>
            <person name="Loffler F."/>
        </authorList>
    </citation>
    <scope>NUCLEOTIDE SEQUENCE</scope>
</reference>
<feature type="domain" description="BFD-like [2Fe-2S]-binding" evidence="2">
    <location>
        <begin position="233"/>
        <end position="287"/>
    </location>
</feature>
<gene>
    <name evidence="3" type="ORF">SDC9_130514</name>
</gene>